<dbReference type="AlphaFoldDB" id="A0A6C0ICL4"/>
<evidence type="ECO:0000256" key="1">
    <source>
        <dbReference type="ARBA" id="ARBA00022649"/>
    </source>
</evidence>
<dbReference type="GO" id="GO:0016787">
    <property type="term" value="F:hydrolase activity"/>
    <property type="evidence" value="ECO:0007669"/>
    <property type="project" value="UniProtKB-KW"/>
</dbReference>
<keyword evidence="4" id="KW-0378">Hydrolase</keyword>
<sequence length="373" mass="43154">MENKKMSPLLKNTLRIGGIIAGVASGAWVLGLVSEDYFASVVAIQWEENMYGFDRREIQELEKVSSLSTQHYERVQKIKDLQKQKLSYTISDKKKKELNRQLNQLQQDQIYSHGERAKKFNSLHEQLKKKLDIGANRSVLLKNGYTIGPQDQKILERENTETTSKKGLELLLSNVLTKRQTRLARLMGSKESTYFFGNYTKKVEQEYEQLYKVEKSLAKPPSPLRKVEEEEPLLAPSPKTRAEQEYYVPHTQEPTLSKVGKAVRKRTKSVQEIELARPQVQAEPVARQPQGYEILNKEANTIYENIQERRFANIFPEEVKQFLTKENWQADGVDGSHFWYRKNGNRVVVPHHPGQPLKRGTCRSIFKRIGVLL</sequence>
<evidence type="ECO:0000256" key="7">
    <source>
        <dbReference type="SAM" id="Phobius"/>
    </source>
</evidence>
<name>A0A6C0ICL4_9ZZZZ</name>
<dbReference type="InterPro" id="IPR012933">
    <property type="entry name" value="HicA_mRNA_interferase"/>
</dbReference>
<evidence type="ECO:0000313" key="8">
    <source>
        <dbReference type="EMBL" id="QHT90784.1"/>
    </source>
</evidence>
<evidence type="ECO:0000256" key="6">
    <source>
        <dbReference type="ARBA" id="ARBA00023016"/>
    </source>
</evidence>
<protein>
    <submittedName>
        <fullName evidence="8">Uncharacterized protein</fullName>
    </submittedName>
</protein>
<proteinExistence type="predicted"/>
<dbReference type="EMBL" id="MN740158">
    <property type="protein sequence ID" value="QHT90784.1"/>
    <property type="molecule type" value="Genomic_DNA"/>
</dbReference>
<keyword evidence="7" id="KW-1133">Transmembrane helix</keyword>
<evidence type="ECO:0000256" key="2">
    <source>
        <dbReference type="ARBA" id="ARBA00022722"/>
    </source>
</evidence>
<accession>A0A6C0ICL4</accession>
<reference evidence="8" key="1">
    <citation type="journal article" date="2020" name="Nature">
        <title>Giant virus diversity and host interactions through global metagenomics.</title>
        <authorList>
            <person name="Schulz F."/>
            <person name="Roux S."/>
            <person name="Paez-Espino D."/>
            <person name="Jungbluth S."/>
            <person name="Walsh D.A."/>
            <person name="Denef V.J."/>
            <person name="McMahon K.D."/>
            <person name="Konstantinidis K.T."/>
            <person name="Eloe-Fadrosh E.A."/>
            <person name="Kyrpides N.C."/>
            <person name="Woyke T."/>
        </authorList>
    </citation>
    <scope>NUCLEOTIDE SEQUENCE</scope>
    <source>
        <strain evidence="8">GVMAG-M-3300023184-71</strain>
    </source>
</reference>
<evidence type="ECO:0000256" key="5">
    <source>
        <dbReference type="ARBA" id="ARBA00022884"/>
    </source>
</evidence>
<keyword evidence="6" id="KW-0346">Stress response</keyword>
<feature type="transmembrane region" description="Helical" evidence="7">
    <location>
        <begin position="12"/>
        <end position="33"/>
    </location>
</feature>
<evidence type="ECO:0000256" key="4">
    <source>
        <dbReference type="ARBA" id="ARBA00022801"/>
    </source>
</evidence>
<evidence type="ECO:0000256" key="3">
    <source>
        <dbReference type="ARBA" id="ARBA00022759"/>
    </source>
</evidence>
<keyword evidence="1" id="KW-1277">Toxin-antitoxin system</keyword>
<organism evidence="8">
    <name type="scientific">viral metagenome</name>
    <dbReference type="NCBI Taxonomy" id="1070528"/>
    <lineage>
        <taxon>unclassified sequences</taxon>
        <taxon>metagenomes</taxon>
        <taxon>organismal metagenomes</taxon>
    </lineage>
</organism>
<dbReference type="InterPro" id="IPR038570">
    <property type="entry name" value="HicA_sf"/>
</dbReference>
<keyword evidence="5" id="KW-0694">RNA-binding</keyword>
<keyword evidence="3" id="KW-0255">Endonuclease</keyword>
<dbReference type="Pfam" id="PF07927">
    <property type="entry name" value="HicA_toxin"/>
    <property type="match status" value="1"/>
</dbReference>
<keyword evidence="2" id="KW-0540">Nuclease</keyword>
<keyword evidence="7" id="KW-0472">Membrane</keyword>
<dbReference type="Gene3D" id="3.30.920.30">
    <property type="entry name" value="Hypothetical protein"/>
    <property type="match status" value="1"/>
</dbReference>
<dbReference type="GO" id="GO:0004519">
    <property type="term" value="F:endonuclease activity"/>
    <property type="evidence" value="ECO:0007669"/>
    <property type="project" value="UniProtKB-KW"/>
</dbReference>
<dbReference type="SUPFAM" id="SSF54786">
    <property type="entry name" value="YcfA/nrd intein domain"/>
    <property type="match status" value="1"/>
</dbReference>
<keyword evidence="7" id="KW-0812">Transmembrane</keyword>
<dbReference type="GO" id="GO:0003729">
    <property type="term" value="F:mRNA binding"/>
    <property type="evidence" value="ECO:0007669"/>
    <property type="project" value="InterPro"/>
</dbReference>